<dbReference type="EMBL" id="RAWI01000153">
    <property type="protein sequence ID" value="RKI06338.1"/>
    <property type="molecule type" value="Genomic_DNA"/>
</dbReference>
<dbReference type="InterPro" id="IPR013325">
    <property type="entry name" value="RNA_pol_sigma_r2"/>
</dbReference>
<dbReference type="NCBIfam" id="TIGR02937">
    <property type="entry name" value="sigma70-ECF"/>
    <property type="match status" value="1"/>
</dbReference>
<dbReference type="InterPro" id="IPR007627">
    <property type="entry name" value="RNA_pol_sigma70_r2"/>
</dbReference>
<name>A0ABX9QG89_9BACT</name>
<dbReference type="Gene3D" id="1.10.1740.10">
    <property type="match status" value="1"/>
</dbReference>
<evidence type="ECO:0000259" key="1">
    <source>
        <dbReference type="Pfam" id="PF04542"/>
    </source>
</evidence>
<evidence type="ECO:0000313" key="3">
    <source>
        <dbReference type="Proteomes" id="UP000278907"/>
    </source>
</evidence>
<evidence type="ECO:0000313" key="2">
    <source>
        <dbReference type="EMBL" id="RKI06338.1"/>
    </source>
</evidence>
<feature type="domain" description="RNA polymerase sigma-70 region 2" evidence="1">
    <location>
        <begin position="26"/>
        <end position="92"/>
    </location>
</feature>
<reference evidence="2 3" key="1">
    <citation type="submission" date="2018-09" db="EMBL/GenBank/DDBJ databases">
        <authorList>
            <person name="Livingstone P.G."/>
            <person name="Whitworth D.E."/>
        </authorList>
    </citation>
    <scope>NUCLEOTIDE SEQUENCE [LARGE SCALE GENOMIC DNA]</scope>
    <source>
        <strain evidence="2 3">CA031B</strain>
    </source>
</reference>
<organism evidence="2 3">
    <name type="scientific">Corallococcus praedator</name>
    <dbReference type="NCBI Taxonomy" id="2316724"/>
    <lineage>
        <taxon>Bacteria</taxon>
        <taxon>Pseudomonadati</taxon>
        <taxon>Myxococcota</taxon>
        <taxon>Myxococcia</taxon>
        <taxon>Myxococcales</taxon>
        <taxon>Cystobacterineae</taxon>
        <taxon>Myxococcaceae</taxon>
        <taxon>Corallococcus</taxon>
    </lineage>
</organism>
<gene>
    <name evidence="2" type="ORF">D7Y13_20390</name>
</gene>
<dbReference type="RefSeq" id="WP_120532505.1">
    <property type="nucleotide sequence ID" value="NZ_RAWI01000153.1"/>
</dbReference>
<dbReference type="SUPFAM" id="SSF88946">
    <property type="entry name" value="Sigma2 domain of RNA polymerase sigma factors"/>
    <property type="match status" value="1"/>
</dbReference>
<keyword evidence="3" id="KW-1185">Reference proteome</keyword>
<comment type="caution">
    <text evidence="2">The sequence shown here is derived from an EMBL/GenBank/DDBJ whole genome shotgun (WGS) entry which is preliminary data.</text>
</comment>
<dbReference type="Proteomes" id="UP000278907">
    <property type="component" value="Unassembled WGS sequence"/>
</dbReference>
<accession>A0ABX9QG89</accession>
<proteinExistence type="predicted"/>
<dbReference type="InterPro" id="IPR014284">
    <property type="entry name" value="RNA_pol_sigma-70_dom"/>
</dbReference>
<dbReference type="Pfam" id="PF04542">
    <property type="entry name" value="Sigma70_r2"/>
    <property type="match status" value="1"/>
</dbReference>
<sequence>MKREKEWDLHERILGKEPTASVDLFLTFMDPLFRMLKRQTKCSDDDAHDSAIDALFAYLKEPDKFDPGKGSMSAYLVQIARYKAWDRYRSSSARAQREEKMRVQVEVEPPPPNVSLEEYVEMKQLVERLVRKIEALGLDDRDQACIRLIITDSRSTESWAEVLGLTHLPQDQMRQVVKRHYDRLMKRLKSLCKEDPDEES</sequence>
<protein>
    <submittedName>
        <fullName evidence="2">Sigma-70 family RNA polymerase sigma factor</fullName>
    </submittedName>
</protein>